<keyword evidence="5" id="KW-0560">Oxidoreductase</keyword>
<evidence type="ECO:0000256" key="6">
    <source>
        <dbReference type="ARBA" id="ARBA00023004"/>
    </source>
</evidence>
<dbReference type="Pfam" id="PF02913">
    <property type="entry name" value="FAD-oxidase_C"/>
    <property type="match status" value="1"/>
</dbReference>
<protein>
    <submittedName>
        <fullName evidence="10">Oxidoreductase</fullName>
    </submittedName>
</protein>
<dbReference type="InterPro" id="IPR036318">
    <property type="entry name" value="FAD-bd_PCMH-like_sf"/>
</dbReference>
<proteinExistence type="predicted"/>
<name>A0A5K7YVA8_9BACT</name>
<dbReference type="Gene3D" id="1.10.1060.10">
    <property type="entry name" value="Alpha-helical ferredoxin"/>
    <property type="match status" value="1"/>
</dbReference>
<dbReference type="PROSITE" id="PS00198">
    <property type="entry name" value="4FE4S_FER_1"/>
    <property type="match status" value="1"/>
</dbReference>
<dbReference type="GO" id="GO:0004458">
    <property type="term" value="F:D-lactate dehydrogenase (cytochrome) activity"/>
    <property type="evidence" value="ECO:0007669"/>
    <property type="project" value="TreeGrafter"/>
</dbReference>
<evidence type="ECO:0000256" key="3">
    <source>
        <dbReference type="ARBA" id="ARBA00022723"/>
    </source>
</evidence>
<dbReference type="Proteomes" id="UP000427906">
    <property type="component" value="Chromosome"/>
</dbReference>
<dbReference type="InterPro" id="IPR006094">
    <property type="entry name" value="Oxid_FAD_bind_N"/>
</dbReference>
<keyword evidence="2" id="KW-0285">Flavoprotein</keyword>
<dbReference type="InterPro" id="IPR017896">
    <property type="entry name" value="4Fe4S_Fe-S-bd"/>
</dbReference>
<evidence type="ECO:0000259" key="9">
    <source>
        <dbReference type="PROSITE" id="PS51387"/>
    </source>
</evidence>
<evidence type="ECO:0000256" key="4">
    <source>
        <dbReference type="ARBA" id="ARBA00022827"/>
    </source>
</evidence>
<evidence type="ECO:0000259" key="8">
    <source>
        <dbReference type="PROSITE" id="PS51379"/>
    </source>
</evidence>
<dbReference type="Pfam" id="PF01565">
    <property type="entry name" value="FAD_binding_4"/>
    <property type="match status" value="1"/>
</dbReference>
<feature type="domain" description="4Fe-4S ferredoxin-type" evidence="8">
    <location>
        <begin position="595"/>
        <end position="626"/>
    </location>
</feature>
<dbReference type="InterPro" id="IPR016164">
    <property type="entry name" value="FAD-linked_Oxase-like_C"/>
</dbReference>
<dbReference type="AlphaFoldDB" id="A0A5K7YVA8"/>
<evidence type="ECO:0000313" key="11">
    <source>
        <dbReference type="Proteomes" id="UP000427906"/>
    </source>
</evidence>
<dbReference type="Gene3D" id="3.30.70.2740">
    <property type="match status" value="1"/>
</dbReference>
<dbReference type="PANTHER" id="PTHR11748:SF119">
    <property type="entry name" value="D-2-HYDROXYGLUTARATE DEHYDROGENASE"/>
    <property type="match status" value="1"/>
</dbReference>
<dbReference type="RefSeq" id="WP_155320056.1">
    <property type="nucleotide sequence ID" value="NZ_AP021874.1"/>
</dbReference>
<keyword evidence="6" id="KW-0408">Iron</keyword>
<dbReference type="GO" id="GO:0051536">
    <property type="term" value="F:iron-sulfur cluster binding"/>
    <property type="evidence" value="ECO:0007669"/>
    <property type="project" value="UniProtKB-KW"/>
</dbReference>
<dbReference type="GO" id="GO:0046872">
    <property type="term" value="F:metal ion binding"/>
    <property type="evidence" value="ECO:0007669"/>
    <property type="project" value="UniProtKB-KW"/>
</dbReference>
<accession>A0A5K7YVA8</accession>
<dbReference type="InterPro" id="IPR017900">
    <property type="entry name" value="4Fe4S_Fe_S_CS"/>
</dbReference>
<dbReference type="Pfam" id="PF02754">
    <property type="entry name" value="CCG"/>
    <property type="match status" value="2"/>
</dbReference>
<dbReference type="InterPro" id="IPR016169">
    <property type="entry name" value="FAD-bd_PCMH_sub2"/>
</dbReference>
<dbReference type="Pfam" id="PF13183">
    <property type="entry name" value="Fer4_8"/>
    <property type="match status" value="1"/>
</dbReference>
<dbReference type="OrthoDB" id="9811557at2"/>
<organism evidence="10 11">
    <name type="scientific">Desulfosarcina alkanivorans</name>
    <dbReference type="NCBI Taxonomy" id="571177"/>
    <lineage>
        <taxon>Bacteria</taxon>
        <taxon>Pseudomonadati</taxon>
        <taxon>Thermodesulfobacteriota</taxon>
        <taxon>Desulfobacteria</taxon>
        <taxon>Desulfobacterales</taxon>
        <taxon>Desulfosarcinaceae</taxon>
        <taxon>Desulfosarcina</taxon>
    </lineage>
</organism>
<evidence type="ECO:0000256" key="7">
    <source>
        <dbReference type="ARBA" id="ARBA00023014"/>
    </source>
</evidence>
<dbReference type="GO" id="GO:1903457">
    <property type="term" value="P:lactate catabolic process"/>
    <property type="evidence" value="ECO:0007669"/>
    <property type="project" value="TreeGrafter"/>
</dbReference>
<dbReference type="InterPro" id="IPR009051">
    <property type="entry name" value="Helical_ferredxn"/>
</dbReference>
<feature type="domain" description="FAD-binding PCMH-type" evidence="9">
    <location>
        <begin position="34"/>
        <end position="255"/>
    </location>
</feature>
<evidence type="ECO:0000256" key="1">
    <source>
        <dbReference type="ARBA" id="ARBA00001974"/>
    </source>
</evidence>
<dbReference type="PROSITE" id="PS51387">
    <property type="entry name" value="FAD_PCMH"/>
    <property type="match status" value="1"/>
</dbReference>
<dbReference type="GO" id="GO:0071949">
    <property type="term" value="F:FAD binding"/>
    <property type="evidence" value="ECO:0007669"/>
    <property type="project" value="InterPro"/>
</dbReference>
<comment type="cofactor">
    <cofactor evidence="1">
        <name>FAD</name>
        <dbReference type="ChEBI" id="CHEBI:57692"/>
    </cofactor>
</comment>
<dbReference type="Gene3D" id="3.30.465.10">
    <property type="match status" value="1"/>
</dbReference>
<dbReference type="EMBL" id="AP021874">
    <property type="protein sequence ID" value="BBO72345.1"/>
    <property type="molecule type" value="Genomic_DNA"/>
</dbReference>
<evidence type="ECO:0000256" key="2">
    <source>
        <dbReference type="ARBA" id="ARBA00022630"/>
    </source>
</evidence>
<dbReference type="InterPro" id="IPR016166">
    <property type="entry name" value="FAD-bd_PCMH"/>
</dbReference>
<keyword evidence="4" id="KW-0274">FAD</keyword>
<keyword evidence="3" id="KW-0479">Metal-binding</keyword>
<dbReference type="PANTHER" id="PTHR11748">
    <property type="entry name" value="D-LACTATE DEHYDROGENASE"/>
    <property type="match status" value="1"/>
</dbReference>
<sequence>MTTPPFEQLIGRVSGDVARGPIDRILLATDGSIFSREPAAVVYPRHTGDVVETVAFARQHGLSVHPRGAGSGLCGSALGSGIVVDFTRYMNRLIHIDEASRTFSCEPGYRFGELAQALKGRGLFFPPDPSSGEYASFGGMVGTNASGAHSVKYGNVSDYLLDAEVVRATGDIFTLSGLSAVETSALAAPFGALADLYRENREAIERAYPSVRYNVAGYNLRNMVQNDRLYLHKLFAGAEGTLGIATRLTFRLLDRPAHDSLVVAYFDAIDKAALAVQAILPMGPAGIEVMDKSLLALARSSDPVLRERIPAGIDNVLLVAFDGDDPQETEARCRQVRELLGEQDLSDRAYLAVSADEKARFWAVRKAAVPILYKLKGEKKILALIEDAAVPTDRLVEYFTGIYDLLNRHGVQFVVYGHIAKGLLHTRPLLNLKDPADIDLLKPLADGVFDLVNGLGGVVSGEHGDGRLRSTYVQRQYRTIFPLFQQVRQLLDPHGLMNPAIKTASTPDQMMRHLRYGAGYRRMESGPPQLNWEGGWYDEIERCHGCTKCTTVTTATRMCPIYKFTRREAASPKAKANVLRALISGVLDDAALYEKAFQEVMDLCVGCGSCRLECPSHVDIPKMALEARARYVKRFGPSVHGRLVSSVETLGRYGGRLSGWLKPVMDLKLFRRAGEGITGISRRRPFVPVARRSLFRQVDPVAGGGRLQVLYFSGCYAGYIRPAIGTALIRTLTRLGMTVHTPPQHCCGLPLLTKGRVDAAREKVRRNLDRWRHLLDRVDHIVVTCSSCGLALMDEWSCLMDGPRIRRVSGKVIHASRLIRRYLRADRVAARQATVAYHQPCHLKVQAEPGSTIAMLDALPGTDVTALDSHCCGMAGTWGLAARNDGLSRIIGSHLMDLLDASGADAAVTDCPTCEMQMAQLGSRPVLHPVELVARCIVPARGHGLRQTSKDSIHP</sequence>
<dbReference type="InterPro" id="IPR004017">
    <property type="entry name" value="Cys_rich_dom"/>
</dbReference>
<dbReference type="GO" id="GO:0008720">
    <property type="term" value="F:D-lactate dehydrogenase (NAD+) activity"/>
    <property type="evidence" value="ECO:0007669"/>
    <property type="project" value="TreeGrafter"/>
</dbReference>
<dbReference type="SUPFAM" id="SSF46548">
    <property type="entry name" value="alpha-helical ferredoxin"/>
    <property type="match status" value="1"/>
</dbReference>
<dbReference type="SUPFAM" id="SSF55103">
    <property type="entry name" value="FAD-linked oxidases, C-terminal domain"/>
    <property type="match status" value="1"/>
</dbReference>
<evidence type="ECO:0000256" key="5">
    <source>
        <dbReference type="ARBA" id="ARBA00023002"/>
    </source>
</evidence>
<reference evidence="10 11" key="1">
    <citation type="submission" date="2019-11" db="EMBL/GenBank/DDBJ databases">
        <title>Comparative genomics of hydrocarbon-degrading Desulfosarcina strains.</title>
        <authorList>
            <person name="Watanabe M."/>
            <person name="Kojima H."/>
            <person name="Fukui M."/>
        </authorList>
    </citation>
    <scope>NUCLEOTIDE SEQUENCE [LARGE SCALE GENOMIC DNA]</scope>
    <source>
        <strain evidence="10 11">PL12</strain>
    </source>
</reference>
<dbReference type="KEGG" id="dalk:DSCA_62750"/>
<gene>
    <name evidence="10" type="ORF">DSCA_62750</name>
</gene>
<dbReference type="InterPro" id="IPR004113">
    <property type="entry name" value="FAD-bd_oxidored_4_C"/>
</dbReference>
<keyword evidence="11" id="KW-1185">Reference proteome</keyword>
<evidence type="ECO:0000313" key="10">
    <source>
        <dbReference type="EMBL" id="BBO72345.1"/>
    </source>
</evidence>
<keyword evidence="7" id="KW-0411">Iron-sulfur</keyword>
<dbReference type="PROSITE" id="PS51379">
    <property type="entry name" value="4FE4S_FER_2"/>
    <property type="match status" value="1"/>
</dbReference>
<dbReference type="SUPFAM" id="SSF56176">
    <property type="entry name" value="FAD-binding/transporter-associated domain-like"/>
    <property type="match status" value="1"/>
</dbReference>